<keyword evidence="13" id="KW-1278">Translocase</keyword>
<dbReference type="EC" id="7.2.2.14" evidence="4"/>
<dbReference type="GO" id="GO:0005886">
    <property type="term" value="C:plasma membrane"/>
    <property type="evidence" value="ECO:0007669"/>
    <property type="project" value="UniProtKB-SubCell"/>
</dbReference>
<evidence type="ECO:0000256" key="4">
    <source>
        <dbReference type="ARBA" id="ARBA00012786"/>
    </source>
</evidence>
<proteinExistence type="inferred from homology"/>
<evidence type="ECO:0000256" key="16">
    <source>
        <dbReference type="ARBA" id="ARBA00029806"/>
    </source>
</evidence>
<dbReference type="AlphaFoldDB" id="A0A098TMF2"/>
<feature type="transmembrane region" description="Helical" evidence="18">
    <location>
        <begin position="242"/>
        <end position="260"/>
    </location>
</feature>
<evidence type="ECO:0000256" key="6">
    <source>
        <dbReference type="ARBA" id="ARBA00022475"/>
    </source>
</evidence>
<dbReference type="OrthoDB" id="499468at2"/>
<keyword evidence="12" id="KW-0460">Magnesium</keyword>
<dbReference type="InterPro" id="IPR018303">
    <property type="entry name" value="ATPase_P-typ_P_site"/>
</dbReference>
<dbReference type="EMBL" id="JJML01000008">
    <property type="protein sequence ID" value="KGF73446.1"/>
    <property type="molecule type" value="Genomic_DNA"/>
</dbReference>
<dbReference type="InterPro" id="IPR023299">
    <property type="entry name" value="ATPase_P-typ_cyto_dom_N"/>
</dbReference>
<keyword evidence="11" id="KW-0067">ATP-binding</keyword>
<reference evidence="20 21" key="1">
    <citation type="journal article" date="2014" name="Mol. Ecol.">
        <title>Evolution of Synechococcus.</title>
        <authorList>
            <person name="Dvorak P."/>
            <person name="Casamatta D."/>
            <person name="Hasler P."/>
            <person name="Poulickova A."/>
            <person name="Ondrej V."/>
            <person name="Sanges R."/>
        </authorList>
    </citation>
    <scope>NUCLEOTIDE SEQUENCE [LARGE SCALE GENOMIC DNA]</scope>
    <source>
        <strain evidence="20 21">CAUP A 1101</strain>
    </source>
</reference>
<dbReference type="PROSITE" id="PS00154">
    <property type="entry name" value="ATPASE_E1_E2"/>
    <property type="match status" value="1"/>
</dbReference>
<dbReference type="Gene3D" id="3.40.50.1000">
    <property type="entry name" value="HAD superfamily/HAD-like"/>
    <property type="match status" value="1"/>
</dbReference>
<dbReference type="InterPro" id="IPR004014">
    <property type="entry name" value="ATPase_P-typ_cation-transptr_N"/>
</dbReference>
<dbReference type="InterPro" id="IPR006068">
    <property type="entry name" value="ATPase_P-typ_cation-transptr_C"/>
</dbReference>
<dbReference type="SUPFAM" id="SSF81665">
    <property type="entry name" value="Calcium ATPase, transmembrane domain M"/>
    <property type="match status" value="1"/>
</dbReference>
<evidence type="ECO:0000259" key="19">
    <source>
        <dbReference type="SMART" id="SM00831"/>
    </source>
</evidence>
<evidence type="ECO:0000313" key="20">
    <source>
        <dbReference type="EMBL" id="KGF73446.1"/>
    </source>
</evidence>
<keyword evidence="14 18" id="KW-1133">Transmembrane helix</keyword>
<feature type="domain" description="Cation-transporting P-type ATPase N-terminal" evidence="19">
    <location>
        <begin position="6"/>
        <end position="79"/>
    </location>
</feature>
<dbReference type="Gene3D" id="2.70.150.10">
    <property type="entry name" value="Calcium-transporting ATPase, cytoplasmic transduction domain A"/>
    <property type="match status" value="1"/>
</dbReference>
<evidence type="ECO:0000313" key="21">
    <source>
        <dbReference type="Proteomes" id="UP000030170"/>
    </source>
</evidence>
<dbReference type="InterPro" id="IPR023298">
    <property type="entry name" value="ATPase_P-typ_TM_dom_sf"/>
</dbReference>
<feature type="transmembrane region" description="Helical" evidence="18">
    <location>
        <begin position="272"/>
        <end position="296"/>
    </location>
</feature>
<dbReference type="NCBIfam" id="TIGR01524">
    <property type="entry name" value="ATPase-IIIB_Mg"/>
    <property type="match status" value="1"/>
</dbReference>
<evidence type="ECO:0000256" key="12">
    <source>
        <dbReference type="ARBA" id="ARBA00022842"/>
    </source>
</evidence>
<dbReference type="Pfam" id="PF00690">
    <property type="entry name" value="Cation_ATPase_N"/>
    <property type="match status" value="1"/>
</dbReference>
<evidence type="ECO:0000256" key="7">
    <source>
        <dbReference type="ARBA" id="ARBA00022519"/>
    </source>
</evidence>
<keyword evidence="15 18" id="KW-0472">Membrane</keyword>
<feature type="transmembrane region" description="Helical" evidence="18">
    <location>
        <begin position="765"/>
        <end position="782"/>
    </location>
</feature>
<feature type="transmembrane region" description="Helical" evidence="18">
    <location>
        <begin position="818"/>
        <end position="841"/>
    </location>
</feature>
<keyword evidence="21" id="KW-1185">Reference proteome</keyword>
<evidence type="ECO:0000256" key="15">
    <source>
        <dbReference type="ARBA" id="ARBA00023136"/>
    </source>
</evidence>
<gene>
    <name evidence="20" type="ORF">DO97_20540</name>
</gene>
<dbReference type="SFLD" id="SFLDF00027">
    <property type="entry name" value="p-type_atpase"/>
    <property type="match status" value="1"/>
</dbReference>
<comment type="function">
    <text evidence="1">Mediates magnesium influx to the cytosol.</text>
</comment>
<dbReference type="SUPFAM" id="SSF81653">
    <property type="entry name" value="Calcium ATPase, transduction domain A"/>
    <property type="match status" value="1"/>
</dbReference>
<evidence type="ECO:0000256" key="1">
    <source>
        <dbReference type="ARBA" id="ARBA00003954"/>
    </source>
</evidence>
<feature type="transmembrane region" description="Helical" evidence="18">
    <location>
        <begin position="794"/>
        <end position="812"/>
    </location>
</feature>
<dbReference type="Pfam" id="PF13246">
    <property type="entry name" value="Cation_ATPase"/>
    <property type="match status" value="1"/>
</dbReference>
<keyword evidence="10" id="KW-0547">Nucleotide-binding</keyword>
<keyword evidence="8" id="KW-0597">Phosphoprotein</keyword>
<feature type="transmembrane region" description="Helical" evidence="18">
    <location>
        <begin position="83"/>
        <end position="99"/>
    </location>
</feature>
<evidence type="ECO:0000256" key="9">
    <source>
        <dbReference type="ARBA" id="ARBA00022692"/>
    </source>
</evidence>
<dbReference type="GO" id="GO:0015444">
    <property type="term" value="F:P-type magnesium transporter activity"/>
    <property type="evidence" value="ECO:0007669"/>
    <property type="project" value="UniProtKB-EC"/>
</dbReference>
<keyword evidence="7" id="KW-0997">Cell inner membrane</keyword>
<dbReference type="InterPro" id="IPR036412">
    <property type="entry name" value="HAD-like_sf"/>
</dbReference>
<evidence type="ECO:0000256" key="2">
    <source>
        <dbReference type="ARBA" id="ARBA00004429"/>
    </source>
</evidence>
<dbReference type="InterPro" id="IPR059000">
    <property type="entry name" value="ATPase_P-type_domA"/>
</dbReference>
<dbReference type="Gene3D" id="1.20.1110.10">
    <property type="entry name" value="Calcium-transporting ATPase, transmembrane domain"/>
    <property type="match status" value="1"/>
</dbReference>
<name>A0A098TMF2_9CYAN</name>
<dbReference type="InterPro" id="IPR008250">
    <property type="entry name" value="ATPase_P-typ_transduc_dom_A_sf"/>
</dbReference>
<evidence type="ECO:0000256" key="10">
    <source>
        <dbReference type="ARBA" id="ARBA00022741"/>
    </source>
</evidence>
<dbReference type="Pfam" id="PF00122">
    <property type="entry name" value="E1-E2_ATPase"/>
    <property type="match status" value="1"/>
</dbReference>
<evidence type="ECO:0000256" key="14">
    <source>
        <dbReference type="ARBA" id="ARBA00022989"/>
    </source>
</evidence>
<keyword evidence="6" id="KW-1003">Cell membrane</keyword>
<dbReference type="InterPro" id="IPR001757">
    <property type="entry name" value="P_typ_ATPase"/>
</dbReference>
<comment type="subcellular location">
    <subcellularLocation>
        <location evidence="2">Cell inner membrane</location>
        <topology evidence="2">Multi-pass membrane protein</topology>
    </subcellularLocation>
</comment>
<sequence>MNLDSTFWSLTTEQVLQQTDSTASGLSRDDAKQRLTVYGSNSLKQKHKLSPLILLVNQFKSPIILILIFAAVLSIYLQDAADAMIILTIVFISGILGFWQEQGASNAVEKLLALVQVKATVLRDDLPQKIPNDEVVYGDIVLLSAGKNIPGDCLVLESNDLSVGEAALTGETYPVDKFCGVLPVETDLSKRTNSLYMGTNVISGTAKAVVVNIGKTTEFGKVSERLKLRPPETEFERGLNRFGYFLMEVTLILVVLIFVANVYLHRPVLESFLFSLALAVGLTPQLLPAIVSVNLARGAKRMAKKLVIVKHLPAIENFGSMNVFCTDKTGTLTEGEVKIHSAVDVEGRESDRVLLYAYLNAVSESGYANPIDTAIREHRKFDISGYQKRDEVPYDFNRKRLSILFDEAENVVLGSSKVENLSQIESSHIIITKGALKNILDVCSTVETADGKIIDISDQRLKLHQQADDLGSNGFRALGVAYRDFNQNSFTKNDETNMTFLGYLALFDPPKAGIADTLKELRLLGVTPKMITGDSKAVAISIIQQVGLPDQMILTGSELGKLSDEALMQRVQSTNVFAEIEPNQKERIIIALKKAGNVVGYLGDGINDASALHAADVGISVESAVDVAKEAADIVLMEKDLNVLVVGVKEGRVTFANTLKYVFMATSANFGNMFSMAGISLFLPFLPLLPSQILLTNLLTDFPELTISTDRVDRDQVSQPHRWNMQFIRRFMIVFGLLSSVFDYLTFTALLFLLHADPTQFRTGWFMESVISASMVVLVIRTQQAIFHSKPSRALFSTTIAISIVTLLIPYTPLAGLLGFHALPIEFILLLAAIVGLYIFCAENVKRIFYSHVKF</sequence>
<dbReference type="InterPro" id="IPR044492">
    <property type="entry name" value="P_typ_ATPase_HD_dom"/>
</dbReference>
<comment type="similarity">
    <text evidence="3">Belongs to the cation transport ATPase (P-type) (TC 3.A.3) family. Type IIIB subfamily.</text>
</comment>
<dbReference type="SFLD" id="SFLDG00002">
    <property type="entry name" value="C1.7:_P-type_atpase_like"/>
    <property type="match status" value="1"/>
</dbReference>
<dbReference type="SFLD" id="SFLDS00003">
    <property type="entry name" value="Haloacid_Dehalogenase"/>
    <property type="match status" value="1"/>
</dbReference>
<evidence type="ECO:0000256" key="18">
    <source>
        <dbReference type="SAM" id="Phobius"/>
    </source>
</evidence>
<feature type="transmembrane region" description="Helical" evidence="18">
    <location>
        <begin position="52"/>
        <end position="77"/>
    </location>
</feature>
<comment type="catalytic activity">
    <reaction evidence="17">
        <text>Mg(2+)(out) + ATP + H2O = Mg(2+)(in) + ADP + phosphate + H(+)</text>
        <dbReference type="Rhea" id="RHEA:10260"/>
        <dbReference type="ChEBI" id="CHEBI:15377"/>
        <dbReference type="ChEBI" id="CHEBI:15378"/>
        <dbReference type="ChEBI" id="CHEBI:18420"/>
        <dbReference type="ChEBI" id="CHEBI:30616"/>
        <dbReference type="ChEBI" id="CHEBI:43474"/>
        <dbReference type="ChEBI" id="CHEBI:456216"/>
        <dbReference type="EC" id="7.2.2.14"/>
    </reaction>
</comment>
<dbReference type="Gene3D" id="3.40.1110.10">
    <property type="entry name" value="Calcium-transporting ATPase, cytoplasmic domain N"/>
    <property type="match status" value="1"/>
</dbReference>
<accession>A0A098TMF2</accession>
<feature type="transmembrane region" description="Helical" evidence="18">
    <location>
        <begin position="731"/>
        <end position="753"/>
    </location>
</feature>
<dbReference type="GO" id="GO:0016887">
    <property type="term" value="F:ATP hydrolysis activity"/>
    <property type="evidence" value="ECO:0007669"/>
    <property type="project" value="InterPro"/>
</dbReference>
<dbReference type="Proteomes" id="UP000030170">
    <property type="component" value="Unassembled WGS sequence"/>
</dbReference>
<evidence type="ECO:0000256" key="13">
    <source>
        <dbReference type="ARBA" id="ARBA00022967"/>
    </source>
</evidence>
<dbReference type="STRING" id="1497020.DO97_20540"/>
<dbReference type="Pfam" id="PF00689">
    <property type="entry name" value="Cation_ATPase_C"/>
    <property type="match status" value="1"/>
</dbReference>
<dbReference type="SUPFAM" id="SSF56784">
    <property type="entry name" value="HAD-like"/>
    <property type="match status" value="1"/>
</dbReference>
<dbReference type="GO" id="GO:0005524">
    <property type="term" value="F:ATP binding"/>
    <property type="evidence" value="ECO:0007669"/>
    <property type="project" value="UniProtKB-KW"/>
</dbReference>
<organism evidence="20 21">
    <name type="scientific">Neosynechococcus sphagnicola sy1</name>
    <dbReference type="NCBI Taxonomy" id="1497020"/>
    <lineage>
        <taxon>Bacteria</taxon>
        <taxon>Bacillati</taxon>
        <taxon>Cyanobacteriota</taxon>
        <taxon>Cyanophyceae</taxon>
        <taxon>Neosynechococcales</taxon>
        <taxon>Neosynechococcaceae</taxon>
        <taxon>Neosynechococcus</taxon>
    </lineage>
</organism>
<dbReference type="PANTHER" id="PTHR42861">
    <property type="entry name" value="CALCIUM-TRANSPORTING ATPASE"/>
    <property type="match status" value="1"/>
</dbReference>
<dbReference type="InterPro" id="IPR023214">
    <property type="entry name" value="HAD_sf"/>
</dbReference>
<dbReference type="PRINTS" id="PR01836">
    <property type="entry name" value="MGATPASE"/>
</dbReference>
<dbReference type="NCBIfam" id="TIGR01494">
    <property type="entry name" value="ATPase_P-type"/>
    <property type="match status" value="2"/>
</dbReference>
<dbReference type="InterPro" id="IPR006415">
    <property type="entry name" value="P-type_ATPase_IIIB"/>
</dbReference>
<dbReference type="SMART" id="SM00831">
    <property type="entry name" value="Cation_ATPase_N"/>
    <property type="match status" value="1"/>
</dbReference>
<protein>
    <recommendedName>
        <fullName evidence="5">Magnesium-transporting ATPase, P-type 1</fullName>
        <ecNumber evidence="4">7.2.2.14</ecNumber>
    </recommendedName>
    <alternativeName>
        <fullName evidence="16">Mg(2+) transport ATPase, P-type 1</fullName>
    </alternativeName>
</protein>
<keyword evidence="9 18" id="KW-0812">Transmembrane</keyword>
<evidence type="ECO:0000256" key="5">
    <source>
        <dbReference type="ARBA" id="ARBA00013555"/>
    </source>
</evidence>
<evidence type="ECO:0000256" key="17">
    <source>
        <dbReference type="ARBA" id="ARBA00047295"/>
    </source>
</evidence>
<comment type="caution">
    <text evidence="20">The sequence shown here is derived from an EMBL/GenBank/DDBJ whole genome shotgun (WGS) entry which is preliminary data.</text>
</comment>
<evidence type="ECO:0000256" key="3">
    <source>
        <dbReference type="ARBA" id="ARBA00008746"/>
    </source>
</evidence>
<evidence type="ECO:0000256" key="11">
    <source>
        <dbReference type="ARBA" id="ARBA00022840"/>
    </source>
</evidence>
<evidence type="ECO:0000256" key="8">
    <source>
        <dbReference type="ARBA" id="ARBA00022553"/>
    </source>
</evidence>